<evidence type="ECO:0000256" key="1">
    <source>
        <dbReference type="SAM" id="MobiDB-lite"/>
    </source>
</evidence>
<dbReference type="GO" id="GO:0000981">
    <property type="term" value="F:DNA-binding transcription factor activity, RNA polymerase II-specific"/>
    <property type="evidence" value="ECO:0007669"/>
    <property type="project" value="InterPro"/>
</dbReference>
<organism evidence="3 4">
    <name type="scientific">Centaurea solstitialis</name>
    <name type="common">yellow star-thistle</name>
    <dbReference type="NCBI Taxonomy" id="347529"/>
    <lineage>
        <taxon>Eukaryota</taxon>
        <taxon>Viridiplantae</taxon>
        <taxon>Streptophyta</taxon>
        <taxon>Embryophyta</taxon>
        <taxon>Tracheophyta</taxon>
        <taxon>Spermatophyta</taxon>
        <taxon>Magnoliopsida</taxon>
        <taxon>eudicotyledons</taxon>
        <taxon>Gunneridae</taxon>
        <taxon>Pentapetalae</taxon>
        <taxon>asterids</taxon>
        <taxon>campanulids</taxon>
        <taxon>Asterales</taxon>
        <taxon>Asteraceae</taxon>
        <taxon>Carduoideae</taxon>
        <taxon>Cardueae</taxon>
        <taxon>Centaureinae</taxon>
        <taxon>Centaurea</taxon>
    </lineage>
</organism>
<dbReference type="AlphaFoldDB" id="A0AA38SWG1"/>
<sequence length="839" mass="97769">MFLGSQGTYKVESNHRAEESPTFEKFIYHIEKRNHTIYCCYKKRINLCFFIHKNHFNILFTISSLLMATWNDDFQFFGDFNAEAYDIHTNQATQSENLHFYPNSNDEMPNIYTNQTIQDDNRPASNFSTDMMFKSHEDLIDWVKKLGRSLGYIIVIKRSKKKQGVMSKVILICDRGGKYRGNGSSSRNTGTKKMGCPFELAGKYSSLNGCWTLTVRCEKHNHEPAENMEGHPYAMRLTENEVRLVEDLSRKNVKPRDILSTLKEQNPDNVSTLRTIYNARQKFWATEHKGRTQMQVVMSFLQEEGYMHEVRANKSNQLEDLFFIHPISLTLWRAFPHILLMDATYKTNRYKMPLLEIVGVTSTNLTFCIAFVFMHKEKEPNYTWALNCLKKTMDGCPSPRVIVTDRELALMKACNNVFPDAKRLLCRWHINQSIFKKCRPSITSHKSWDLFYKAWTSLVESQTEEAYGSNLAQMENVLLKYPGQSIPLESIDGFWRKLDLSPCISVEDDDICCDDDVQMFTENFKKQPRSMKSSFLRKLREIFVPWTTQICEPTVHTTTRGRPSLKSKVVKKSHVEPPKQEPHRHSCPDASTFMEFDVLANNEQARHSSYFHQKSYAHPYINQFPSLFHPYIMQVHDVKGDGNCGFRAIAVCLGRHENEWPSIRYDLMEELNMYKTEYLEVYGVETWHQVYNSLNFFELDTFAPNEHWMDVFETGLLIASRYNVILHSLTTVGSMTFFPLRSSPPPWYEHVAFTIGYVNGNHYVKISIADGHPMPPIVPNWFRFKYDCATAWATPYMTRIDKFKQLLSTMSFVTNQTDILLFDNEVVSSNGNNKEHECK</sequence>
<dbReference type="EMBL" id="JARYMX010000006">
    <property type="protein sequence ID" value="KAJ9543670.1"/>
    <property type="molecule type" value="Genomic_DNA"/>
</dbReference>
<dbReference type="PANTHER" id="PTHR31569:SF4">
    <property type="entry name" value="SWIM-TYPE DOMAIN-CONTAINING PROTEIN"/>
    <property type="match status" value="1"/>
</dbReference>
<name>A0AA38SWG1_9ASTR</name>
<dbReference type="InterPro" id="IPR014842">
    <property type="entry name" value="AFT"/>
</dbReference>
<dbReference type="InterPro" id="IPR038765">
    <property type="entry name" value="Papain-like_cys_pep_sf"/>
</dbReference>
<proteinExistence type="predicted"/>
<dbReference type="InterPro" id="IPR018289">
    <property type="entry name" value="MULE_transposase_dom"/>
</dbReference>
<dbReference type="Pfam" id="PF10551">
    <property type="entry name" value="MULE"/>
    <property type="match status" value="1"/>
</dbReference>
<protein>
    <recommendedName>
        <fullName evidence="2">OTU domain-containing protein</fullName>
    </recommendedName>
</protein>
<dbReference type="CDD" id="cd22744">
    <property type="entry name" value="OTU"/>
    <property type="match status" value="1"/>
</dbReference>
<dbReference type="SUPFAM" id="SSF54001">
    <property type="entry name" value="Cysteine proteinases"/>
    <property type="match status" value="1"/>
</dbReference>
<evidence type="ECO:0000313" key="4">
    <source>
        <dbReference type="Proteomes" id="UP001172457"/>
    </source>
</evidence>
<dbReference type="GO" id="GO:0010106">
    <property type="term" value="P:cellular response to iron ion starvation"/>
    <property type="evidence" value="ECO:0007669"/>
    <property type="project" value="InterPro"/>
</dbReference>
<dbReference type="Proteomes" id="UP001172457">
    <property type="component" value="Chromosome 6"/>
</dbReference>
<feature type="domain" description="OTU" evidence="2">
    <location>
        <begin position="633"/>
        <end position="769"/>
    </location>
</feature>
<keyword evidence="4" id="KW-1185">Reference proteome</keyword>
<dbReference type="GO" id="GO:0045944">
    <property type="term" value="P:positive regulation of transcription by RNA polymerase II"/>
    <property type="evidence" value="ECO:0007669"/>
    <property type="project" value="InterPro"/>
</dbReference>
<dbReference type="PANTHER" id="PTHR31569">
    <property type="entry name" value="SWIM-TYPE DOMAIN-CONTAINING PROTEIN"/>
    <property type="match status" value="1"/>
</dbReference>
<dbReference type="Pfam" id="PF08731">
    <property type="entry name" value="AFT"/>
    <property type="match status" value="1"/>
</dbReference>
<feature type="region of interest" description="Disordered" evidence="1">
    <location>
        <begin position="557"/>
        <end position="587"/>
    </location>
</feature>
<dbReference type="InterPro" id="IPR003323">
    <property type="entry name" value="OTU_dom"/>
</dbReference>
<evidence type="ECO:0000313" key="3">
    <source>
        <dbReference type="EMBL" id="KAJ9543670.1"/>
    </source>
</evidence>
<comment type="caution">
    <text evidence="3">The sequence shown here is derived from an EMBL/GenBank/DDBJ whole genome shotgun (WGS) entry which is preliminary data.</text>
</comment>
<dbReference type="InterPro" id="IPR052579">
    <property type="entry name" value="Zinc_finger_SWIM"/>
</dbReference>
<feature type="compositionally biased region" description="Basic residues" evidence="1">
    <location>
        <begin position="563"/>
        <end position="572"/>
    </location>
</feature>
<evidence type="ECO:0000259" key="2">
    <source>
        <dbReference type="PROSITE" id="PS50802"/>
    </source>
</evidence>
<reference evidence="3" key="1">
    <citation type="submission" date="2023-03" db="EMBL/GenBank/DDBJ databases">
        <title>Chromosome-scale reference genome and RAD-based genetic map of yellow starthistle (Centaurea solstitialis) reveal putative structural variation and QTLs associated with invader traits.</title>
        <authorList>
            <person name="Reatini B."/>
            <person name="Cang F.A."/>
            <person name="Jiang Q."/>
            <person name="Mckibben M.T.W."/>
            <person name="Barker M.S."/>
            <person name="Rieseberg L.H."/>
            <person name="Dlugosch K.M."/>
        </authorList>
    </citation>
    <scope>NUCLEOTIDE SEQUENCE</scope>
    <source>
        <strain evidence="3">CAN-66</strain>
        <tissue evidence="3">Leaf</tissue>
    </source>
</reference>
<gene>
    <name evidence="3" type="ORF">OSB04_023377</name>
</gene>
<dbReference type="PROSITE" id="PS50802">
    <property type="entry name" value="OTU"/>
    <property type="match status" value="1"/>
</dbReference>
<dbReference type="Gene3D" id="3.90.70.80">
    <property type="match status" value="1"/>
</dbReference>
<feature type="compositionally biased region" description="Basic and acidic residues" evidence="1">
    <location>
        <begin position="573"/>
        <end position="587"/>
    </location>
</feature>
<accession>A0AA38SWG1</accession>